<comment type="caution">
    <text evidence="1">The sequence shown here is derived from an EMBL/GenBank/DDBJ whole genome shotgun (WGS) entry which is preliminary data.</text>
</comment>
<evidence type="ECO:0000313" key="2">
    <source>
        <dbReference type="Proteomes" id="UP000055048"/>
    </source>
</evidence>
<dbReference type="AlphaFoldDB" id="A0A0V0TUX1"/>
<accession>A0A0V0TUX1</accession>
<name>A0A0V0TUX1_9BILA</name>
<gene>
    <name evidence="1" type="ORF">T05_8359</name>
</gene>
<dbReference type="EMBL" id="JYDJ01000136">
    <property type="protein sequence ID" value="KRX42734.1"/>
    <property type="molecule type" value="Genomic_DNA"/>
</dbReference>
<reference evidence="1 2" key="1">
    <citation type="submission" date="2015-01" db="EMBL/GenBank/DDBJ databases">
        <title>Evolution of Trichinella species and genotypes.</title>
        <authorList>
            <person name="Korhonen P.K."/>
            <person name="Edoardo P."/>
            <person name="Giuseppe L.R."/>
            <person name="Gasser R.B."/>
        </authorList>
    </citation>
    <scope>NUCLEOTIDE SEQUENCE [LARGE SCALE GENOMIC DNA]</scope>
    <source>
        <strain evidence="1">ISS417</strain>
    </source>
</reference>
<sequence length="70" mass="7778">MSSRAELTFITNAMKLNNITIYVKLLGSCMVCVRNVKGIHKTSNFVPIKDSLSLNSLGCRSSVTVYQRPQ</sequence>
<keyword evidence="2" id="KW-1185">Reference proteome</keyword>
<proteinExistence type="predicted"/>
<dbReference type="Proteomes" id="UP000055048">
    <property type="component" value="Unassembled WGS sequence"/>
</dbReference>
<evidence type="ECO:0000313" key="1">
    <source>
        <dbReference type="EMBL" id="KRX42734.1"/>
    </source>
</evidence>
<organism evidence="1 2">
    <name type="scientific">Trichinella murrelli</name>
    <dbReference type="NCBI Taxonomy" id="144512"/>
    <lineage>
        <taxon>Eukaryota</taxon>
        <taxon>Metazoa</taxon>
        <taxon>Ecdysozoa</taxon>
        <taxon>Nematoda</taxon>
        <taxon>Enoplea</taxon>
        <taxon>Dorylaimia</taxon>
        <taxon>Trichinellida</taxon>
        <taxon>Trichinellidae</taxon>
        <taxon>Trichinella</taxon>
    </lineage>
</organism>
<protein>
    <submittedName>
        <fullName evidence="1">Uncharacterized protein</fullName>
    </submittedName>
</protein>